<reference evidence="1" key="2">
    <citation type="submission" date="2018-09" db="EMBL/GenBank/DDBJ databases">
        <authorList>
            <consortium name="NCBI Pathogen Detection Project"/>
        </authorList>
    </citation>
    <scope>NUCLEOTIDE SEQUENCE</scope>
    <source>
        <strain evidence="1">2702-77</strain>
    </source>
</reference>
<evidence type="ECO:0000313" key="1">
    <source>
        <dbReference type="EMBL" id="HAC6693859.1"/>
    </source>
</evidence>
<protein>
    <submittedName>
        <fullName evidence="1">Uncharacterized protein</fullName>
    </submittedName>
</protein>
<dbReference type="AlphaFoldDB" id="A0A702FEV5"/>
<comment type="caution">
    <text evidence="1">The sequence shown here is derived from an EMBL/GenBank/DDBJ whole genome shotgun (WGS) entry which is preliminary data.</text>
</comment>
<organism evidence="1">
    <name type="scientific">Salmonella bongori serovar 44:r:-</name>
    <dbReference type="NCBI Taxonomy" id="1967585"/>
    <lineage>
        <taxon>Bacteria</taxon>
        <taxon>Pseudomonadati</taxon>
        <taxon>Pseudomonadota</taxon>
        <taxon>Gammaproteobacteria</taxon>
        <taxon>Enterobacterales</taxon>
        <taxon>Enterobacteriaceae</taxon>
        <taxon>Salmonella</taxon>
    </lineage>
</organism>
<name>A0A702FEV5_SALBN</name>
<sequence length="61" mass="7137">MTLNQNAISIRSTGDNDFHLYGKSLYFSFVKPLTVDRCECNRKQLNMCGCSYYYILVTERD</sequence>
<accession>A0A702FEV5</accession>
<dbReference type="EMBL" id="DAAMHO010000005">
    <property type="protein sequence ID" value="HAC6693859.1"/>
    <property type="molecule type" value="Genomic_DNA"/>
</dbReference>
<reference evidence="1" key="1">
    <citation type="journal article" date="2018" name="Genome Biol.">
        <title>SKESA: strategic k-mer extension for scrupulous assemblies.</title>
        <authorList>
            <person name="Souvorov A."/>
            <person name="Agarwala R."/>
            <person name="Lipman D.J."/>
        </authorList>
    </citation>
    <scope>NUCLEOTIDE SEQUENCE</scope>
    <source>
        <strain evidence="1">2702-77</strain>
    </source>
</reference>
<proteinExistence type="predicted"/>
<gene>
    <name evidence="1" type="ORF">G0D16_06070</name>
</gene>